<name>R9AEY6_WALI9</name>
<dbReference type="OrthoDB" id="551633at2759"/>
<keyword evidence="4" id="KW-0539">Nucleus</keyword>
<feature type="region of interest" description="Disordered" evidence="5">
    <location>
        <begin position="48"/>
        <end position="135"/>
    </location>
</feature>
<organism evidence="6 7">
    <name type="scientific">Wallemia ichthyophaga (strain EXF-994 / CBS 113033)</name>
    <dbReference type="NCBI Taxonomy" id="1299270"/>
    <lineage>
        <taxon>Eukaryota</taxon>
        <taxon>Fungi</taxon>
        <taxon>Dikarya</taxon>
        <taxon>Basidiomycota</taxon>
        <taxon>Wallemiomycotina</taxon>
        <taxon>Wallemiomycetes</taxon>
        <taxon>Wallemiales</taxon>
        <taxon>Wallemiaceae</taxon>
        <taxon>Wallemia</taxon>
    </lineage>
</organism>
<comment type="similarity">
    <text evidence="2">Belongs to the RRP17 family.</text>
</comment>
<feature type="compositionally biased region" description="Basic and acidic residues" evidence="5">
    <location>
        <begin position="52"/>
        <end position="85"/>
    </location>
</feature>
<dbReference type="Pfam" id="PF09805">
    <property type="entry name" value="Nop25"/>
    <property type="match status" value="1"/>
</dbReference>
<evidence type="ECO:0000256" key="2">
    <source>
        <dbReference type="ARBA" id="ARBA00007175"/>
    </source>
</evidence>
<reference evidence="7" key="1">
    <citation type="journal article" date="2013" name="BMC Genomics">
        <title>Genome and transcriptome sequencing of the halophilic fungus Wallemia ichthyophaga: haloadaptations present and absent.</title>
        <authorList>
            <person name="Zajc J."/>
            <person name="Liu Y."/>
            <person name="Dai W."/>
            <person name="Yang Z."/>
            <person name="Hu J."/>
            <person name="Gostincar C."/>
            <person name="Gunde-Cimerman N."/>
        </authorList>
    </citation>
    <scope>NUCLEOTIDE SEQUENCE [LARGE SCALE GENOMIC DNA]</scope>
    <source>
        <strain evidence="7">EXF-994 / CBS 113033</strain>
    </source>
</reference>
<protein>
    <submittedName>
        <fullName evidence="6">Nucleolar protein 12</fullName>
    </submittedName>
</protein>
<dbReference type="GO" id="GO:0005730">
    <property type="term" value="C:nucleolus"/>
    <property type="evidence" value="ECO:0007669"/>
    <property type="project" value="UniProtKB-SubCell"/>
</dbReference>
<evidence type="ECO:0000256" key="5">
    <source>
        <dbReference type="SAM" id="MobiDB-lite"/>
    </source>
</evidence>
<accession>R9AEY6</accession>
<dbReference type="RefSeq" id="XP_009268445.1">
    <property type="nucleotide sequence ID" value="XM_009270170.1"/>
</dbReference>
<dbReference type="HOGENOM" id="CLU_1887354_0_0_1"/>
<evidence type="ECO:0000256" key="1">
    <source>
        <dbReference type="ARBA" id="ARBA00004604"/>
    </source>
</evidence>
<feature type="region of interest" description="Disordered" evidence="5">
    <location>
        <begin position="1"/>
        <end position="29"/>
    </location>
</feature>
<dbReference type="AlphaFoldDB" id="R9AEY6"/>
<gene>
    <name evidence="6" type="ORF">J056_000542</name>
</gene>
<dbReference type="GO" id="GO:0019843">
    <property type="term" value="F:rRNA binding"/>
    <property type="evidence" value="ECO:0007669"/>
    <property type="project" value="TreeGrafter"/>
</dbReference>
<dbReference type="EMBL" id="KE007233">
    <property type="protein sequence ID" value="EOR00732.1"/>
    <property type="molecule type" value="Genomic_DNA"/>
</dbReference>
<dbReference type="InterPro" id="IPR019186">
    <property type="entry name" value="Nucleolar_protein_12"/>
</dbReference>
<evidence type="ECO:0000313" key="6">
    <source>
        <dbReference type="EMBL" id="EOR00732.1"/>
    </source>
</evidence>
<dbReference type="PANTHER" id="PTHR14577:SF0">
    <property type="entry name" value="NUCLEOLAR PROTEIN 12"/>
    <property type="match status" value="1"/>
</dbReference>
<comment type="subcellular location">
    <subcellularLocation>
        <location evidence="1">Nucleus</location>
        <location evidence="1">Nucleolus</location>
    </subcellularLocation>
</comment>
<proteinExistence type="inferred from homology"/>
<dbReference type="eggNOG" id="KOG4709">
    <property type="taxonomic scope" value="Eukaryota"/>
</dbReference>
<dbReference type="PANTHER" id="PTHR14577">
    <property type="entry name" value="NUCLEOLAR PROTEIN 12"/>
    <property type="match status" value="1"/>
</dbReference>
<feature type="compositionally biased region" description="Basic and acidic residues" evidence="5">
    <location>
        <begin position="104"/>
        <end position="122"/>
    </location>
</feature>
<keyword evidence="3" id="KW-0175">Coiled coil</keyword>
<feature type="compositionally biased region" description="Polar residues" evidence="5">
    <location>
        <begin position="86"/>
        <end position="95"/>
    </location>
</feature>
<sequence length="135" mass="16192">MGKSSNSAILSFDKEALGRKRQNKTKQVDEIVFDEDKRREYLTGFRKRKQKRLNDRREKAVARDKEAKKQETKELRAHRKTEAKSNYENYESQWKTQEEEEDNKDNKESNKQRDDAYEDDKTYAQVSVVEDFSMD</sequence>
<dbReference type="Proteomes" id="UP000014064">
    <property type="component" value="Unassembled WGS sequence"/>
</dbReference>
<dbReference type="GeneID" id="20373494"/>
<dbReference type="STRING" id="1299270.R9AEY6"/>
<dbReference type="KEGG" id="wic:J056_000542"/>
<evidence type="ECO:0000256" key="4">
    <source>
        <dbReference type="ARBA" id="ARBA00023242"/>
    </source>
</evidence>
<evidence type="ECO:0000313" key="7">
    <source>
        <dbReference type="Proteomes" id="UP000014064"/>
    </source>
</evidence>
<evidence type="ECO:0000256" key="3">
    <source>
        <dbReference type="ARBA" id="ARBA00023054"/>
    </source>
</evidence>
<keyword evidence="7" id="KW-1185">Reference proteome</keyword>